<feature type="domain" description="STAS" evidence="1">
    <location>
        <begin position="35"/>
        <end position="119"/>
    </location>
</feature>
<reference evidence="2" key="2">
    <citation type="submission" date="2020-09" db="EMBL/GenBank/DDBJ databases">
        <authorList>
            <person name="Sun Q."/>
            <person name="Ohkuma M."/>
        </authorList>
    </citation>
    <scope>NUCLEOTIDE SEQUENCE</scope>
    <source>
        <strain evidence="2">JCM 4490</strain>
    </source>
</reference>
<dbReference type="SUPFAM" id="SSF55781">
    <property type="entry name" value="GAF domain-like"/>
    <property type="match status" value="1"/>
</dbReference>
<dbReference type="Pfam" id="PF13185">
    <property type="entry name" value="GAF_2"/>
    <property type="match status" value="1"/>
</dbReference>
<dbReference type="AlphaFoldDB" id="A0A918JAX2"/>
<dbReference type="Gene3D" id="3.30.450.40">
    <property type="match status" value="1"/>
</dbReference>
<dbReference type="InterPro" id="IPR029016">
    <property type="entry name" value="GAF-like_dom_sf"/>
</dbReference>
<dbReference type="Gene3D" id="3.30.750.24">
    <property type="entry name" value="STAS domain"/>
    <property type="match status" value="1"/>
</dbReference>
<gene>
    <name evidence="2" type="ORF">GCM10010503_48550</name>
</gene>
<keyword evidence="3" id="KW-1185">Reference proteome</keyword>
<dbReference type="PROSITE" id="PS50801">
    <property type="entry name" value="STAS"/>
    <property type="match status" value="1"/>
</dbReference>
<dbReference type="InterPro" id="IPR003018">
    <property type="entry name" value="GAF"/>
</dbReference>
<reference evidence="2" key="1">
    <citation type="journal article" date="2014" name="Int. J. Syst. Evol. Microbiol.">
        <title>Complete genome sequence of Corynebacterium casei LMG S-19264T (=DSM 44701T), isolated from a smear-ripened cheese.</title>
        <authorList>
            <consortium name="US DOE Joint Genome Institute (JGI-PGF)"/>
            <person name="Walter F."/>
            <person name="Albersmeier A."/>
            <person name="Kalinowski J."/>
            <person name="Ruckert C."/>
        </authorList>
    </citation>
    <scope>NUCLEOTIDE SEQUENCE</scope>
    <source>
        <strain evidence="2">JCM 4490</strain>
    </source>
</reference>
<dbReference type="SUPFAM" id="SSF52091">
    <property type="entry name" value="SpoIIaa-like"/>
    <property type="match status" value="1"/>
</dbReference>
<dbReference type="RefSeq" id="WP_190017444.1">
    <property type="nucleotide sequence ID" value="NZ_BMUE01000011.1"/>
</dbReference>
<organism evidence="2 3">
    <name type="scientific">Streptomyces lucensis JCM 4490</name>
    <dbReference type="NCBI Taxonomy" id="1306176"/>
    <lineage>
        <taxon>Bacteria</taxon>
        <taxon>Bacillati</taxon>
        <taxon>Actinomycetota</taxon>
        <taxon>Actinomycetes</taxon>
        <taxon>Kitasatosporales</taxon>
        <taxon>Streptomycetaceae</taxon>
        <taxon>Streptomyces</taxon>
    </lineage>
</organism>
<proteinExistence type="predicted"/>
<dbReference type="InterPro" id="IPR002645">
    <property type="entry name" value="STAS_dom"/>
</dbReference>
<comment type="caution">
    <text evidence="2">The sequence shown here is derived from an EMBL/GenBank/DDBJ whole genome shotgun (WGS) entry which is preliminary data.</text>
</comment>
<evidence type="ECO:0000313" key="2">
    <source>
        <dbReference type="EMBL" id="GGW65664.1"/>
    </source>
</evidence>
<evidence type="ECO:0000259" key="1">
    <source>
        <dbReference type="PROSITE" id="PS50801"/>
    </source>
</evidence>
<protein>
    <recommendedName>
        <fullName evidence="1">STAS domain-containing protein</fullName>
    </recommendedName>
</protein>
<evidence type="ECO:0000313" key="3">
    <source>
        <dbReference type="Proteomes" id="UP000620224"/>
    </source>
</evidence>
<dbReference type="Proteomes" id="UP000620224">
    <property type="component" value="Unassembled WGS sequence"/>
</dbReference>
<name>A0A918JAX2_9ACTN</name>
<accession>A0A918JAX2</accession>
<dbReference type="InterPro" id="IPR036513">
    <property type="entry name" value="STAS_dom_sf"/>
</dbReference>
<sequence length="403" mass="42402">MRHFSCETVADLALPGPAGGRLTLLALHGVVDAAVRDDLTAALAVPGSAELVVDLSGLRWLSPDGAGILVGIGETGARQGRVLRLAACPPQAAAVLARARAGRAPPEQYPSVADALAAVIAAAVDAPPGPLAPTAADSATRYLRTDALWMRHAVRGRSLTGRAQGMLMERYGLRDRAGVRALLLSVARGHGLGAVELAAALARTPPPRPGEAWFPGQDHCAPPAVRFVTAPCERPPSLPAFLDALRDAVRGITHTDMVDVQLIDVSDNTLRLESHCGLSAQFVRFFAVIDDSGTACGQAARKSERVVVDDVATAPVFDEPSRAVMLADHSRSVQCTPIPGPAGRPQGMFSTHHSQPGHSYTGAELTALDTVAEEAGEWLEWHRTSTLQDALEDLHRRALAQSP</sequence>
<dbReference type="EMBL" id="BMUE01000011">
    <property type="protein sequence ID" value="GGW65664.1"/>
    <property type="molecule type" value="Genomic_DNA"/>
</dbReference>